<evidence type="ECO:0000313" key="1">
    <source>
        <dbReference type="EMBL" id="XCH42887.1"/>
    </source>
</evidence>
<accession>A0AAU8GLP8</accession>
<dbReference type="InterPro" id="IPR055883">
    <property type="entry name" value="DUF7460"/>
</dbReference>
<dbReference type="EMBL" id="PP750959">
    <property type="protein sequence ID" value="XCH42887.1"/>
    <property type="molecule type" value="Genomic_DNA"/>
</dbReference>
<name>A0AAU8GLP8_9VIRU</name>
<protein>
    <submittedName>
        <fullName evidence="1">Uncharacterized protein</fullName>
    </submittedName>
</protein>
<dbReference type="Pfam" id="PF24259">
    <property type="entry name" value="DUF7460"/>
    <property type="match status" value="1"/>
</dbReference>
<reference evidence="1" key="1">
    <citation type="submission" date="2024-04" db="EMBL/GenBank/DDBJ databases">
        <authorList>
            <person name="Adelman N."/>
            <person name="Francis S."/>
            <person name="Griciute V."/>
            <person name="Hart J."/>
            <person name="Matonsi M."/>
            <person name="Hutchison K.W."/>
            <person name="Molloy S.D."/>
            <person name="Viland M.D."/>
            <person name="Lewis C.M."/>
            <person name="Garlena R.A."/>
            <person name="Russell D.A."/>
            <person name="Jacobs-Sera D."/>
            <person name="Hatfull G.F."/>
        </authorList>
    </citation>
    <scope>NUCLEOTIDE SEQUENCE</scope>
</reference>
<proteinExistence type="predicted"/>
<organism evidence="1">
    <name type="scientific">Mycobacterium phage Hermia</name>
    <dbReference type="NCBI Taxonomy" id="3136620"/>
    <lineage>
        <taxon>Viruses</taxon>
    </lineage>
</organism>
<gene>
    <name evidence="1" type="primary">80</name>
    <name evidence="1" type="ORF">SEA_HERMIA_80</name>
</gene>
<sequence length="51" mass="5403">MNSTVKQAIALGREAGVRVDAWGGDMVRLNSGMIMSASDAIGWGIRRAAVR</sequence>